<dbReference type="Proteomes" id="UP000305067">
    <property type="component" value="Unassembled WGS sequence"/>
</dbReference>
<keyword evidence="1" id="KW-0472">Membrane</keyword>
<evidence type="ECO:0000256" key="1">
    <source>
        <dbReference type="SAM" id="Phobius"/>
    </source>
</evidence>
<keyword evidence="1" id="KW-1133">Transmembrane helix</keyword>
<organism evidence="2 3">
    <name type="scientific">Pterulicium gracile</name>
    <dbReference type="NCBI Taxonomy" id="1884261"/>
    <lineage>
        <taxon>Eukaryota</taxon>
        <taxon>Fungi</taxon>
        <taxon>Dikarya</taxon>
        <taxon>Basidiomycota</taxon>
        <taxon>Agaricomycotina</taxon>
        <taxon>Agaricomycetes</taxon>
        <taxon>Agaricomycetidae</taxon>
        <taxon>Agaricales</taxon>
        <taxon>Pleurotineae</taxon>
        <taxon>Pterulaceae</taxon>
        <taxon>Pterulicium</taxon>
    </lineage>
</organism>
<name>A0A5C3QKY3_9AGAR</name>
<evidence type="ECO:0000313" key="3">
    <source>
        <dbReference type="Proteomes" id="UP000305067"/>
    </source>
</evidence>
<proteinExistence type="predicted"/>
<feature type="transmembrane region" description="Helical" evidence="1">
    <location>
        <begin position="53"/>
        <end position="72"/>
    </location>
</feature>
<dbReference type="AlphaFoldDB" id="A0A5C3QKY3"/>
<sequence>MRYPDYSPLWTTSISNPEPLSLSHRCCTIFTSPSSVHSCTTFLSGRSIVPRRCLLHFPFSFLVSFVFTPFSLH</sequence>
<keyword evidence="3" id="KW-1185">Reference proteome</keyword>
<protein>
    <submittedName>
        <fullName evidence="2">Uncharacterized protein</fullName>
    </submittedName>
</protein>
<accession>A0A5C3QKY3</accession>
<dbReference type="EMBL" id="ML178826">
    <property type="protein sequence ID" value="TFL01131.1"/>
    <property type="molecule type" value="Genomic_DNA"/>
</dbReference>
<keyword evidence="1" id="KW-0812">Transmembrane</keyword>
<reference evidence="2 3" key="1">
    <citation type="journal article" date="2019" name="Nat. Ecol. Evol.">
        <title>Megaphylogeny resolves global patterns of mushroom evolution.</title>
        <authorList>
            <person name="Varga T."/>
            <person name="Krizsan K."/>
            <person name="Foldi C."/>
            <person name="Dima B."/>
            <person name="Sanchez-Garcia M."/>
            <person name="Sanchez-Ramirez S."/>
            <person name="Szollosi G.J."/>
            <person name="Szarkandi J.G."/>
            <person name="Papp V."/>
            <person name="Albert L."/>
            <person name="Andreopoulos W."/>
            <person name="Angelini C."/>
            <person name="Antonin V."/>
            <person name="Barry K.W."/>
            <person name="Bougher N.L."/>
            <person name="Buchanan P."/>
            <person name="Buyck B."/>
            <person name="Bense V."/>
            <person name="Catcheside P."/>
            <person name="Chovatia M."/>
            <person name="Cooper J."/>
            <person name="Damon W."/>
            <person name="Desjardin D."/>
            <person name="Finy P."/>
            <person name="Geml J."/>
            <person name="Haridas S."/>
            <person name="Hughes K."/>
            <person name="Justo A."/>
            <person name="Karasinski D."/>
            <person name="Kautmanova I."/>
            <person name="Kiss B."/>
            <person name="Kocsube S."/>
            <person name="Kotiranta H."/>
            <person name="LaButti K.M."/>
            <person name="Lechner B.E."/>
            <person name="Liimatainen K."/>
            <person name="Lipzen A."/>
            <person name="Lukacs Z."/>
            <person name="Mihaltcheva S."/>
            <person name="Morgado L.N."/>
            <person name="Niskanen T."/>
            <person name="Noordeloos M.E."/>
            <person name="Ohm R.A."/>
            <person name="Ortiz-Santana B."/>
            <person name="Ovrebo C."/>
            <person name="Racz N."/>
            <person name="Riley R."/>
            <person name="Savchenko A."/>
            <person name="Shiryaev A."/>
            <person name="Soop K."/>
            <person name="Spirin V."/>
            <person name="Szebenyi C."/>
            <person name="Tomsovsky M."/>
            <person name="Tulloss R.E."/>
            <person name="Uehling J."/>
            <person name="Grigoriev I.V."/>
            <person name="Vagvolgyi C."/>
            <person name="Papp T."/>
            <person name="Martin F.M."/>
            <person name="Miettinen O."/>
            <person name="Hibbett D.S."/>
            <person name="Nagy L.G."/>
        </authorList>
    </citation>
    <scope>NUCLEOTIDE SEQUENCE [LARGE SCALE GENOMIC DNA]</scope>
    <source>
        <strain evidence="2 3">CBS 309.79</strain>
    </source>
</reference>
<evidence type="ECO:0000313" key="2">
    <source>
        <dbReference type="EMBL" id="TFL01131.1"/>
    </source>
</evidence>
<gene>
    <name evidence="2" type="ORF">BDV98DRAFT_568523</name>
</gene>